<sequence>MIEHTTGYLTLLHLPERHGALEVQEAIIPAINRLPEMLQKTLTWDQGIEMSNHVAIAAATDVDIYFCAPSPWQRGSSENTNGLFRQHFPKGTDLSGYHPTTSSSSHTNSTEYSSL</sequence>
<dbReference type="EMBL" id="SOHE01000003">
    <property type="protein sequence ID" value="TFD55841.1"/>
    <property type="molecule type" value="Genomic_DNA"/>
</dbReference>
<dbReference type="InterPro" id="IPR051917">
    <property type="entry name" value="Transposase-Integrase"/>
</dbReference>
<feature type="compositionally biased region" description="Low complexity" evidence="1">
    <location>
        <begin position="100"/>
        <end position="115"/>
    </location>
</feature>
<dbReference type="PANTHER" id="PTHR10948:SF23">
    <property type="entry name" value="TRANSPOSASE INSI FOR INSERTION SEQUENCE ELEMENT IS30A-RELATED"/>
    <property type="match status" value="1"/>
</dbReference>
<keyword evidence="3" id="KW-1185">Reference proteome</keyword>
<protein>
    <submittedName>
        <fullName evidence="2">IS30 family transposase</fullName>
    </submittedName>
</protein>
<dbReference type="PANTHER" id="PTHR10948">
    <property type="entry name" value="TRANSPOSASE"/>
    <property type="match status" value="1"/>
</dbReference>
<evidence type="ECO:0000313" key="2">
    <source>
        <dbReference type="EMBL" id="TFD55841.1"/>
    </source>
</evidence>
<accession>A0A4R9AB47</accession>
<dbReference type="OrthoDB" id="9803231at2"/>
<comment type="caution">
    <text evidence="2">The sequence shown here is derived from an EMBL/GenBank/DDBJ whole genome shotgun (WGS) entry which is preliminary data.</text>
</comment>
<evidence type="ECO:0000256" key="1">
    <source>
        <dbReference type="SAM" id="MobiDB-lite"/>
    </source>
</evidence>
<dbReference type="AlphaFoldDB" id="A0A4R9AB47"/>
<dbReference type="GO" id="GO:0005829">
    <property type="term" value="C:cytosol"/>
    <property type="evidence" value="ECO:0007669"/>
    <property type="project" value="TreeGrafter"/>
</dbReference>
<name>A0A4R9AB47_9MICO</name>
<dbReference type="InterPro" id="IPR053392">
    <property type="entry name" value="Transposase_IS30-like"/>
</dbReference>
<dbReference type="GO" id="GO:0004803">
    <property type="term" value="F:transposase activity"/>
    <property type="evidence" value="ECO:0007669"/>
    <property type="project" value="TreeGrafter"/>
</dbReference>
<gene>
    <name evidence="2" type="ORF">E3T55_00515</name>
</gene>
<feature type="region of interest" description="Disordered" evidence="1">
    <location>
        <begin position="77"/>
        <end position="115"/>
    </location>
</feature>
<reference evidence="2 3" key="1">
    <citation type="submission" date="2019-03" db="EMBL/GenBank/DDBJ databases">
        <title>Genomics of glacier-inhabiting Cryobacterium strains.</title>
        <authorList>
            <person name="Liu Q."/>
            <person name="Xin Y.-H."/>
        </authorList>
    </citation>
    <scope>NUCLEOTIDE SEQUENCE [LARGE SCALE GENOMIC DNA]</scope>
    <source>
        <strain evidence="2 3">Hh14</strain>
    </source>
</reference>
<organism evidence="2 3">
    <name type="scientific">Cryobacterium frigoriphilum</name>
    <dbReference type="NCBI Taxonomy" id="1259150"/>
    <lineage>
        <taxon>Bacteria</taxon>
        <taxon>Bacillati</taxon>
        <taxon>Actinomycetota</taxon>
        <taxon>Actinomycetes</taxon>
        <taxon>Micrococcales</taxon>
        <taxon>Microbacteriaceae</taxon>
        <taxon>Cryobacterium</taxon>
    </lineage>
</organism>
<evidence type="ECO:0000313" key="3">
    <source>
        <dbReference type="Proteomes" id="UP000297447"/>
    </source>
</evidence>
<dbReference type="NCBIfam" id="NF033563">
    <property type="entry name" value="transpos_IS30"/>
    <property type="match status" value="1"/>
</dbReference>
<dbReference type="Proteomes" id="UP000297447">
    <property type="component" value="Unassembled WGS sequence"/>
</dbReference>
<dbReference type="InterPro" id="IPR012337">
    <property type="entry name" value="RNaseH-like_sf"/>
</dbReference>
<dbReference type="SUPFAM" id="SSF53098">
    <property type="entry name" value="Ribonuclease H-like"/>
    <property type="match status" value="1"/>
</dbReference>
<proteinExistence type="predicted"/>
<dbReference type="GO" id="GO:0032196">
    <property type="term" value="P:transposition"/>
    <property type="evidence" value="ECO:0007669"/>
    <property type="project" value="TreeGrafter"/>
</dbReference>